<sequence length="60" mass="6670">MIQTNPRLPVILLLLGANLYFIIALAYYSGFLSRKAMLPLVLAGLVLITVGGIWKAKRQR</sequence>
<feature type="transmembrane region" description="Helical" evidence="1">
    <location>
        <begin position="12"/>
        <end position="30"/>
    </location>
</feature>
<gene>
    <name evidence="2" type="ordered locus">Slip_1101</name>
</gene>
<keyword evidence="3" id="KW-1185">Reference proteome</keyword>
<reference evidence="3" key="1">
    <citation type="journal article" date="2010" name="Stand. Genomic Sci.">
        <title>Complete genome sequence of Syntrophothermus lipocalidus type strain (TGB-C1T).</title>
        <authorList>
            <consortium name="US DOE Joint Genome Institute (JGI-PGF)"/>
            <person name="Djao O."/>
            <person name="Zhang X."/>
            <person name="Lucas S."/>
            <person name="Lapidus A."/>
            <person name="Glavina Del Rio T."/>
            <person name="Nolan M."/>
            <person name="Tice H."/>
            <person name="Cheng J."/>
            <person name="Han C."/>
            <person name="Tapia R."/>
            <person name="Goodwin L."/>
            <person name="Pitluck S."/>
            <person name="Liolios K."/>
            <person name="Ivanova N."/>
            <person name="Mavromatis K."/>
            <person name="Mikhailova N."/>
            <person name="Ovchinnikova G."/>
            <person name="Pati A."/>
            <person name="Brambilla E."/>
            <person name="Chen A."/>
            <person name="Palaniappan K."/>
            <person name="Land M."/>
            <person name="Hauser L."/>
            <person name="Chang Y."/>
            <person name="Jeffries C."/>
            <person name="Rohde M."/>
            <person name="Sikorski J."/>
            <person name="Spring S."/>
            <person name="Goker M."/>
            <person name="Detter J."/>
            <person name="Woyke T."/>
            <person name="Bristow J."/>
            <person name="Eisen J."/>
            <person name="Markowitz V."/>
            <person name="Hugenholtz P."/>
            <person name="Kyrpides N."/>
            <person name="Klenk H."/>
        </authorList>
    </citation>
    <scope>NUCLEOTIDE SEQUENCE [LARGE SCALE GENOMIC DNA]</scope>
    <source>
        <strain evidence="3">DSM 12680 / TGB-C1</strain>
    </source>
</reference>
<keyword evidence="1" id="KW-1133">Transmembrane helix</keyword>
<keyword evidence="1" id="KW-0472">Membrane</keyword>
<reference evidence="2 3" key="2">
    <citation type="journal article" date="2010" name="Stand. Genomic Sci.">
        <title>Complete genome sequence of Syntrophothermus lipocalidus type strain (TGB-C1).</title>
        <authorList>
            <person name="Djao O.D."/>
            <person name="Zhang X."/>
            <person name="Lucas S."/>
            <person name="Lapidus A."/>
            <person name="Del Rio T.G."/>
            <person name="Nolan M."/>
            <person name="Tice H."/>
            <person name="Cheng J.F."/>
            <person name="Han C."/>
            <person name="Tapia R."/>
            <person name="Goodwin L."/>
            <person name="Pitluck S."/>
            <person name="Liolios K."/>
            <person name="Ivanova N."/>
            <person name="Mavromatis K."/>
            <person name="Mikhailova N."/>
            <person name="Ovchinnikova G."/>
            <person name="Pati A."/>
            <person name="Brambilla E."/>
            <person name="Chen A."/>
            <person name="Palaniappan K."/>
            <person name="Land M."/>
            <person name="Hauser L."/>
            <person name="Chang Y.J."/>
            <person name="Jeffries C.D."/>
            <person name="Rohde M."/>
            <person name="Sikorski J."/>
            <person name="Spring S."/>
            <person name="Goker M."/>
            <person name="Detter J.C."/>
            <person name="Woyke T."/>
            <person name="Bristow J."/>
            <person name="Eisen J.A."/>
            <person name="Markowitz V."/>
            <person name="Hugenholtz P."/>
            <person name="Kyrpides N.C."/>
            <person name="Klenk H.P."/>
        </authorList>
    </citation>
    <scope>NUCLEOTIDE SEQUENCE [LARGE SCALE GENOMIC DNA]</scope>
    <source>
        <strain evidence="3">DSM 12680 / TGB-C1</strain>
    </source>
</reference>
<dbReference type="HOGENOM" id="CLU_2940219_0_0_9"/>
<dbReference type="Proteomes" id="UP000000378">
    <property type="component" value="Chromosome"/>
</dbReference>
<dbReference type="AlphaFoldDB" id="D7CME4"/>
<keyword evidence="1" id="KW-0812">Transmembrane</keyword>
<evidence type="ECO:0000313" key="2">
    <source>
        <dbReference type="EMBL" id="ADI01879.1"/>
    </source>
</evidence>
<dbReference type="RefSeq" id="WP_013175281.1">
    <property type="nucleotide sequence ID" value="NC_014220.1"/>
</dbReference>
<proteinExistence type="predicted"/>
<organism evidence="2 3">
    <name type="scientific">Syntrophothermus lipocalidus (strain DSM 12680 / TGB-C1)</name>
    <dbReference type="NCBI Taxonomy" id="643648"/>
    <lineage>
        <taxon>Bacteria</taxon>
        <taxon>Bacillati</taxon>
        <taxon>Bacillota</taxon>
        <taxon>Clostridia</taxon>
        <taxon>Eubacteriales</taxon>
        <taxon>Syntrophomonadaceae</taxon>
        <taxon>Syntrophothermus</taxon>
    </lineage>
</organism>
<evidence type="ECO:0000313" key="3">
    <source>
        <dbReference type="Proteomes" id="UP000000378"/>
    </source>
</evidence>
<protein>
    <submittedName>
        <fullName evidence="2">MATE efflux family protein</fullName>
    </submittedName>
</protein>
<evidence type="ECO:0000256" key="1">
    <source>
        <dbReference type="SAM" id="Phobius"/>
    </source>
</evidence>
<name>D7CME4_SYNLT</name>
<dbReference type="EMBL" id="CP002048">
    <property type="protein sequence ID" value="ADI01879.1"/>
    <property type="molecule type" value="Genomic_DNA"/>
</dbReference>
<dbReference type="STRING" id="643648.Slip_1101"/>
<dbReference type="KEGG" id="slp:Slip_1101"/>
<accession>D7CME4</accession>
<feature type="transmembrane region" description="Helical" evidence="1">
    <location>
        <begin position="36"/>
        <end position="54"/>
    </location>
</feature>